<accession>A0A835GV01</accession>
<reference evidence="1 2" key="1">
    <citation type="submission" date="2020-10" db="EMBL/GenBank/DDBJ databases">
        <title>The Coptis chinensis genome and diversification of protoberbering-type alkaloids.</title>
        <authorList>
            <person name="Wang B."/>
            <person name="Shu S."/>
            <person name="Song C."/>
            <person name="Liu Y."/>
        </authorList>
    </citation>
    <scope>NUCLEOTIDE SEQUENCE [LARGE SCALE GENOMIC DNA]</scope>
    <source>
        <strain evidence="1">HL-2020</strain>
        <tissue evidence="1">Leaf</tissue>
    </source>
</reference>
<evidence type="ECO:0008006" key="3">
    <source>
        <dbReference type="Google" id="ProtNLM"/>
    </source>
</evidence>
<dbReference type="Proteomes" id="UP000631114">
    <property type="component" value="Unassembled WGS sequence"/>
</dbReference>
<dbReference type="EMBL" id="JADFTS010000009">
    <property type="protein sequence ID" value="KAF9588065.1"/>
    <property type="molecule type" value="Genomic_DNA"/>
</dbReference>
<evidence type="ECO:0000313" key="1">
    <source>
        <dbReference type="EMBL" id="KAF9588065.1"/>
    </source>
</evidence>
<dbReference type="Gene3D" id="1.10.510.10">
    <property type="entry name" value="Transferase(Phosphotransferase) domain 1"/>
    <property type="match status" value="1"/>
</dbReference>
<name>A0A835GV01_9MAGN</name>
<dbReference type="OrthoDB" id="4062651at2759"/>
<gene>
    <name evidence="1" type="ORF">IFM89_007306</name>
</gene>
<sequence length="114" mass="12828">MMDCCRHGDSGRKGRRTLDLVEPTLRECYSRNEVMRCIQTGLLCVQDEVARRPTMASVVSMLNSYSVTLPLPTAPAFFGQERLGEIVTRVKITVSSNHYGESEDIDESRMLRSA</sequence>
<dbReference type="AlphaFoldDB" id="A0A835GV01"/>
<proteinExistence type="predicted"/>
<comment type="caution">
    <text evidence="1">The sequence shown here is derived from an EMBL/GenBank/DDBJ whole genome shotgun (WGS) entry which is preliminary data.</text>
</comment>
<evidence type="ECO:0000313" key="2">
    <source>
        <dbReference type="Proteomes" id="UP000631114"/>
    </source>
</evidence>
<keyword evidence="2" id="KW-1185">Reference proteome</keyword>
<dbReference type="PANTHER" id="PTHR27006:SF606">
    <property type="entry name" value="INTERLEUKIN-1 RECEPTOR-ASSOCIATED KINASE 4"/>
    <property type="match status" value="1"/>
</dbReference>
<organism evidence="1 2">
    <name type="scientific">Coptis chinensis</name>
    <dbReference type="NCBI Taxonomy" id="261450"/>
    <lineage>
        <taxon>Eukaryota</taxon>
        <taxon>Viridiplantae</taxon>
        <taxon>Streptophyta</taxon>
        <taxon>Embryophyta</taxon>
        <taxon>Tracheophyta</taxon>
        <taxon>Spermatophyta</taxon>
        <taxon>Magnoliopsida</taxon>
        <taxon>Ranunculales</taxon>
        <taxon>Ranunculaceae</taxon>
        <taxon>Coptidoideae</taxon>
        <taxon>Coptis</taxon>
    </lineage>
</organism>
<dbReference type="PANTHER" id="PTHR27006">
    <property type="entry name" value="PROMASTIGOTE SURFACE ANTIGEN PROTEIN PSA"/>
    <property type="match status" value="1"/>
</dbReference>
<protein>
    <recommendedName>
        <fullName evidence="3">S-locus receptor kinase C-terminal domain-containing protein</fullName>
    </recommendedName>
</protein>